<sequence>MTDSSGQALIEGSACCRTRSPGGDVVGHLHAFKHGRFHPSPASTADSAGQALIEGSACCRTRPPGSGVVGPLHAWQPQATQVG</sequence>
<organism evidence="1 2">
    <name type="scientific">Hibiscus sabdariffa</name>
    <name type="common">roselle</name>
    <dbReference type="NCBI Taxonomy" id="183260"/>
    <lineage>
        <taxon>Eukaryota</taxon>
        <taxon>Viridiplantae</taxon>
        <taxon>Streptophyta</taxon>
        <taxon>Embryophyta</taxon>
        <taxon>Tracheophyta</taxon>
        <taxon>Spermatophyta</taxon>
        <taxon>Magnoliopsida</taxon>
        <taxon>eudicotyledons</taxon>
        <taxon>Gunneridae</taxon>
        <taxon>Pentapetalae</taxon>
        <taxon>rosids</taxon>
        <taxon>malvids</taxon>
        <taxon>Malvales</taxon>
        <taxon>Malvaceae</taxon>
        <taxon>Malvoideae</taxon>
        <taxon>Hibiscus</taxon>
    </lineage>
</organism>
<accession>A0ABR2U7N2</accession>
<proteinExistence type="predicted"/>
<dbReference type="Proteomes" id="UP001396334">
    <property type="component" value="Unassembled WGS sequence"/>
</dbReference>
<evidence type="ECO:0000313" key="1">
    <source>
        <dbReference type="EMBL" id="KAK9045503.1"/>
    </source>
</evidence>
<gene>
    <name evidence="1" type="ORF">V6N11_051413</name>
</gene>
<comment type="caution">
    <text evidence="1">The sequence shown here is derived from an EMBL/GenBank/DDBJ whole genome shotgun (WGS) entry which is preliminary data.</text>
</comment>
<name>A0ABR2U7N2_9ROSI</name>
<keyword evidence="2" id="KW-1185">Reference proteome</keyword>
<protein>
    <submittedName>
        <fullName evidence="1">Uncharacterized protein</fullName>
    </submittedName>
</protein>
<dbReference type="EMBL" id="JBBPBN010000001">
    <property type="protein sequence ID" value="KAK9045503.1"/>
    <property type="molecule type" value="Genomic_DNA"/>
</dbReference>
<evidence type="ECO:0000313" key="2">
    <source>
        <dbReference type="Proteomes" id="UP001396334"/>
    </source>
</evidence>
<reference evidence="1 2" key="1">
    <citation type="journal article" date="2024" name="G3 (Bethesda)">
        <title>Genome assembly of Hibiscus sabdariffa L. provides insights into metabolisms of medicinal natural products.</title>
        <authorList>
            <person name="Kim T."/>
        </authorList>
    </citation>
    <scope>NUCLEOTIDE SEQUENCE [LARGE SCALE GENOMIC DNA]</scope>
    <source>
        <strain evidence="1">TK-2024</strain>
        <tissue evidence="1">Old leaves</tissue>
    </source>
</reference>